<dbReference type="NCBIfam" id="TIGR01084">
    <property type="entry name" value="mutY"/>
    <property type="match status" value="1"/>
</dbReference>
<dbReference type="GO" id="GO:0051539">
    <property type="term" value="F:4 iron, 4 sulfur cluster binding"/>
    <property type="evidence" value="ECO:0007669"/>
    <property type="project" value="UniProtKB-UniRule"/>
</dbReference>
<evidence type="ECO:0000256" key="9">
    <source>
        <dbReference type="ARBA" id="ARBA00022801"/>
    </source>
</evidence>
<proteinExistence type="inferred from homology"/>
<keyword evidence="8 14" id="KW-0227">DNA damage</keyword>
<dbReference type="KEGG" id="chk:D4L85_08245"/>
<evidence type="ECO:0000256" key="5">
    <source>
        <dbReference type="ARBA" id="ARBA00022023"/>
    </source>
</evidence>
<evidence type="ECO:0000256" key="3">
    <source>
        <dbReference type="ARBA" id="ARBA00008343"/>
    </source>
</evidence>
<dbReference type="Gene3D" id="1.10.340.30">
    <property type="entry name" value="Hypothetical protein, domain 2"/>
    <property type="match status" value="1"/>
</dbReference>
<dbReference type="InterPro" id="IPR011257">
    <property type="entry name" value="DNA_glycosylase"/>
</dbReference>
<keyword evidence="17" id="KW-1185">Reference proteome</keyword>
<dbReference type="Pfam" id="PF00730">
    <property type="entry name" value="HhH-GPD"/>
    <property type="match status" value="1"/>
</dbReference>
<feature type="domain" description="HhH-GPD" evidence="15">
    <location>
        <begin position="38"/>
        <end position="189"/>
    </location>
</feature>
<dbReference type="Gene3D" id="1.10.1670.10">
    <property type="entry name" value="Helix-hairpin-Helix base-excision DNA repair enzymes (C-terminal)"/>
    <property type="match status" value="1"/>
</dbReference>
<dbReference type="PANTHER" id="PTHR42944:SF1">
    <property type="entry name" value="ADENINE DNA GLYCOSYLASE"/>
    <property type="match status" value="1"/>
</dbReference>
<keyword evidence="9" id="KW-0378">Hydrolase</keyword>
<evidence type="ECO:0000256" key="2">
    <source>
        <dbReference type="ARBA" id="ARBA00002933"/>
    </source>
</evidence>
<evidence type="ECO:0000256" key="4">
    <source>
        <dbReference type="ARBA" id="ARBA00012045"/>
    </source>
</evidence>
<dbReference type="GO" id="GO:0035485">
    <property type="term" value="F:adenine/guanine mispair binding"/>
    <property type="evidence" value="ECO:0007669"/>
    <property type="project" value="TreeGrafter"/>
</dbReference>
<dbReference type="GO" id="GO:0006284">
    <property type="term" value="P:base-excision repair"/>
    <property type="evidence" value="ECO:0007669"/>
    <property type="project" value="UniProtKB-UniRule"/>
</dbReference>
<evidence type="ECO:0000256" key="13">
    <source>
        <dbReference type="ARBA" id="ARBA00023295"/>
    </source>
</evidence>
<dbReference type="InterPro" id="IPR005760">
    <property type="entry name" value="A/G_AdeGlyc_MutY"/>
</dbReference>
<dbReference type="SUPFAM" id="SSF48150">
    <property type="entry name" value="DNA-glycosylase"/>
    <property type="match status" value="1"/>
</dbReference>
<dbReference type="EMBL" id="CP032382">
    <property type="protein sequence ID" value="AYB30568.1"/>
    <property type="molecule type" value="Genomic_DNA"/>
</dbReference>
<keyword evidence="6" id="KW-0004">4Fe-4S</keyword>
<keyword evidence="7" id="KW-0479">Metal-binding</keyword>
<keyword evidence="13 14" id="KW-0326">Glycosidase</keyword>
<dbReference type="GO" id="GO:0006298">
    <property type="term" value="P:mismatch repair"/>
    <property type="evidence" value="ECO:0007669"/>
    <property type="project" value="TreeGrafter"/>
</dbReference>
<dbReference type="InterPro" id="IPR023170">
    <property type="entry name" value="HhH_base_excis_C"/>
</dbReference>
<comment type="similarity">
    <text evidence="3 14">Belongs to the Nth/MutY family.</text>
</comment>
<accession>A0A385SNK0</accession>
<organism evidence="16 17">
    <name type="scientific">Chryseolinea soli</name>
    <dbReference type="NCBI Taxonomy" id="2321403"/>
    <lineage>
        <taxon>Bacteria</taxon>
        <taxon>Pseudomonadati</taxon>
        <taxon>Bacteroidota</taxon>
        <taxon>Cytophagia</taxon>
        <taxon>Cytophagales</taxon>
        <taxon>Fulvivirgaceae</taxon>
        <taxon>Chryseolinea</taxon>
    </lineage>
</organism>
<evidence type="ECO:0000256" key="8">
    <source>
        <dbReference type="ARBA" id="ARBA00022763"/>
    </source>
</evidence>
<dbReference type="GO" id="GO:0034039">
    <property type="term" value="F:8-oxo-7,8-dihydroguanine DNA N-glycosylase activity"/>
    <property type="evidence" value="ECO:0007669"/>
    <property type="project" value="TreeGrafter"/>
</dbReference>
<comment type="cofactor">
    <cofactor evidence="14">
        <name>[4Fe-4S] cluster</name>
        <dbReference type="ChEBI" id="CHEBI:49883"/>
    </cofactor>
    <text evidence="14">Binds 1 [4Fe-4S] cluster.</text>
</comment>
<keyword evidence="10 14" id="KW-0408">Iron</keyword>
<evidence type="ECO:0000313" key="17">
    <source>
        <dbReference type="Proteomes" id="UP000266183"/>
    </source>
</evidence>
<dbReference type="EC" id="3.2.2.31" evidence="4 14"/>
<dbReference type="RefSeq" id="WP_119753874.1">
    <property type="nucleotide sequence ID" value="NZ_CP032382.1"/>
</dbReference>
<dbReference type="InterPro" id="IPR029119">
    <property type="entry name" value="MutY_C"/>
</dbReference>
<dbReference type="AlphaFoldDB" id="A0A385SNK0"/>
<evidence type="ECO:0000256" key="10">
    <source>
        <dbReference type="ARBA" id="ARBA00023004"/>
    </source>
</evidence>
<dbReference type="GO" id="GO:0046872">
    <property type="term" value="F:metal ion binding"/>
    <property type="evidence" value="ECO:0007669"/>
    <property type="project" value="UniProtKB-UniRule"/>
</dbReference>
<reference evidence="17" key="1">
    <citation type="submission" date="2018-09" db="EMBL/GenBank/DDBJ databases">
        <title>Chryseolinea sp. KIS68-18 isolated from soil.</title>
        <authorList>
            <person name="Weon H.-Y."/>
            <person name="Kwon S.-W."/>
            <person name="Lee S.A."/>
        </authorList>
    </citation>
    <scope>NUCLEOTIDE SEQUENCE [LARGE SCALE GENOMIC DNA]</scope>
    <source>
        <strain evidence="17">KIS68-18</strain>
    </source>
</reference>
<comment type="catalytic activity">
    <reaction evidence="1 14">
        <text>Hydrolyzes free adenine bases from 7,8-dihydro-8-oxoguanine:adenine mismatched double-stranded DNA, leaving an apurinic site.</text>
        <dbReference type="EC" id="3.2.2.31"/>
    </reaction>
</comment>
<evidence type="ECO:0000256" key="14">
    <source>
        <dbReference type="RuleBase" id="RU365096"/>
    </source>
</evidence>
<dbReference type="Pfam" id="PF14815">
    <property type="entry name" value="NUDIX_4"/>
    <property type="match status" value="1"/>
</dbReference>
<sequence>MDKRYFSDKVVKWYEENKRDLPWRDTKDPYKVWLSEIILQQTRVIQGLPYYLKFVERFPTVQALAAAAEQEVLRLWQGLGYYTRARNLHACAKEVVSRYQGVFPKTFEELKKLRGVGDYTAAAIASFSFQEPVAVVDGNVFRVLSRVFGIDKEINSPEGRKMFTLLANELISRKHPDRYNQAVMEFGALFCTPKNPDCPSCIFKATCFAVQHDMQAVLPVKAKAKAARKRYFYYFVFQQGKSLLMKKREAKDIWHGLYDFYLVEKSKPVKTEKLIQEFNTSGPWVVEEDGEASEQYKHVLSHQIILSKFILVRIDAKSVNGLTKDMKFYSLKKIADLPKPVLISRFLADRDLLK</sequence>
<comment type="function">
    <text evidence="2">Adenine glycosylase active on G-A mispairs. MutY also corrects error-prone DNA synthesis past GO lesions which are due to the oxidatively damaged form of guanine: 7,8-dihydro-8-oxoguanine (8-oxo-dGTP).</text>
</comment>
<dbReference type="InterPro" id="IPR000445">
    <property type="entry name" value="HhH_motif"/>
</dbReference>
<dbReference type="CDD" id="cd00056">
    <property type="entry name" value="ENDO3c"/>
    <property type="match status" value="1"/>
</dbReference>
<evidence type="ECO:0000256" key="1">
    <source>
        <dbReference type="ARBA" id="ARBA00000843"/>
    </source>
</evidence>
<dbReference type="GO" id="GO:0000701">
    <property type="term" value="F:purine-specific mismatch base pair DNA N-glycosylase activity"/>
    <property type="evidence" value="ECO:0007669"/>
    <property type="project" value="UniProtKB-EC"/>
</dbReference>
<name>A0A385SNK0_9BACT</name>
<dbReference type="InterPro" id="IPR044298">
    <property type="entry name" value="MIG/MutY"/>
</dbReference>
<evidence type="ECO:0000259" key="15">
    <source>
        <dbReference type="SMART" id="SM00478"/>
    </source>
</evidence>
<dbReference type="InterPro" id="IPR015797">
    <property type="entry name" value="NUDIX_hydrolase-like_dom_sf"/>
</dbReference>
<dbReference type="InterPro" id="IPR003265">
    <property type="entry name" value="HhH-GPD_domain"/>
</dbReference>
<dbReference type="CDD" id="cd03431">
    <property type="entry name" value="NUDIX_DNA_Glycosylase_C-MutY"/>
    <property type="match status" value="1"/>
</dbReference>
<evidence type="ECO:0000256" key="11">
    <source>
        <dbReference type="ARBA" id="ARBA00023014"/>
    </source>
</evidence>
<protein>
    <recommendedName>
        <fullName evidence="5 14">Adenine DNA glycosylase</fullName>
        <ecNumber evidence="4 14">3.2.2.31</ecNumber>
    </recommendedName>
</protein>
<dbReference type="FunFam" id="1.10.340.30:FF:000010">
    <property type="entry name" value="Adenine DNA glycosylase"/>
    <property type="match status" value="1"/>
</dbReference>
<keyword evidence="11" id="KW-0411">Iron-sulfur</keyword>
<dbReference type="Proteomes" id="UP000266183">
    <property type="component" value="Chromosome"/>
</dbReference>
<keyword evidence="12" id="KW-0234">DNA repair</keyword>
<evidence type="ECO:0000256" key="6">
    <source>
        <dbReference type="ARBA" id="ARBA00022485"/>
    </source>
</evidence>
<evidence type="ECO:0000313" key="16">
    <source>
        <dbReference type="EMBL" id="AYB30568.1"/>
    </source>
</evidence>
<dbReference type="SMART" id="SM00478">
    <property type="entry name" value="ENDO3c"/>
    <property type="match status" value="1"/>
</dbReference>
<dbReference type="GO" id="GO:0032357">
    <property type="term" value="F:oxidized purine DNA binding"/>
    <property type="evidence" value="ECO:0007669"/>
    <property type="project" value="TreeGrafter"/>
</dbReference>
<evidence type="ECO:0000256" key="12">
    <source>
        <dbReference type="ARBA" id="ARBA00023204"/>
    </source>
</evidence>
<dbReference type="PANTHER" id="PTHR42944">
    <property type="entry name" value="ADENINE DNA GLYCOSYLASE"/>
    <property type="match status" value="1"/>
</dbReference>
<dbReference type="SUPFAM" id="SSF55811">
    <property type="entry name" value="Nudix"/>
    <property type="match status" value="1"/>
</dbReference>
<dbReference type="Gene3D" id="3.90.79.10">
    <property type="entry name" value="Nucleoside Triphosphate Pyrophosphohydrolase"/>
    <property type="match status" value="1"/>
</dbReference>
<dbReference type="Pfam" id="PF00633">
    <property type="entry name" value="HHH"/>
    <property type="match status" value="1"/>
</dbReference>
<dbReference type="OrthoDB" id="9802365at2"/>
<evidence type="ECO:0000256" key="7">
    <source>
        <dbReference type="ARBA" id="ARBA00022723"/>
    </source>
</evidence>
<gene>
    <name evidence="16" type="primary">mutY</name>
    <name evidence="16" type="ORF">D4L85_08245</name>
</gene>